<dbReference type="AlphaFoldDB" id="A0AAD9DRN9"/>
<keyword evidence="3" id="KW-1185">Reference proteome</keyword>
<name>A0AAD9DRN9_9TELE</name>
<dbReference type="SUPFAM" id="SSF52058">
    <property type="entry name" value="L domain-like"/>
    <property type="match status" value="1"/>
</dbReference>
<feature type="non-terminal residue" evidence="2">
    <location>
        <position position="1"/>
    </location>
</feature>
<dbReference type="Proteomes" id="UP001239994">
    <property type="component" value="Unassembled WGS sequence"/>
</dbReference>
<reference evidence="2" key="1">
    <citation type="submission" date="2023-03" db="EMBL/GenBank/DDBJ databases">
        <title>Electrophorus voltai genome.</title>
        <authorList>
            <person name="Bian C."/>
        </authorList>
    </citation>
    <scope>NUCLEOTIDE SEQUENCE</scope>
    <source>
        <strain evidence="2">CB-2022</strain>
        <tissue evidence="2">Muscle</tissue>
    </source>
</reference>
<dbReference type="Gene3D" id="3.80.10.10">
    <property type="entry name" value="Ribonuclease Inhibitor"/>
    <property type="match status" value="1"/>
</dbReference>
<gene>
    <name evidence="2" type="ORF">P4O66_013595</name>
</gene>
<sequence>GHIIFPLSPYHCRSLTGLKAFSQLEELIVDNNLLGNDLRLPRLPQLHTLTLNKNQISFQPTPPLCPSACFRAEETVMRSEQELSLRAPHSGLLEHLQEVTPALEYLSLLGNEACPNQLVSLDKDEDDYQRYRYFVLHNLRRLKFLDSRTVSQVERAEADARGAFMKVVKPKAVQKYGCALSVSAAQGVVFDQRPRGVGWQQQERRGSTATLLTAQDEESSPPLLSRQGLPAVMALIAISRLKAPLNGHAVHFGAVGQRLTGLGWGRLVGGTSSARGRETHVTRLVLHRLPLQHVFVMEVTTGNWERDPSPLLQLQKGIAVTAIPCPLLERKKERERLSAFSVKFHPALSTALHACYFVKQAQHSSVDEAAGFCRVDRTVRRAGISRAVTGDMQLQLAKGLIGLRQRCWPSDPGSGLAPDPTDHRSEVTSSPYSPLPKGSKEGSNHKGVFTKSRYIYYGKNSEGNRFIRNNQL</sequence>
<dbReference type="EMBL" id="JAROKS010000020">
    <property type="protein sequence ID" value="KAK1791596.1"/>
    <property type="molecule type" value="Genomic_DNA"/>
</dbReference>
<dbReference type="PANTHER" id="PTHR46282">
    <property type="entry name" value="LEUCINE-RICH MELANOCYTE DIFFERENTIATION-ASSOCIATED PROTEIN"/>
    <property type="match status" value="1"/>
</dbReference>
<evidence type="ECO:0000313" key="3">
    <source>
        <dbReference type="Proteomes" id="UP001239994"/>
    </source>
</evidence>
<comment type="caution">
    <text evidence="2">The sequence shown here is derived from an EMBL/GenBank/DDBJ whole genome shotgun (WGS) entry which is preliminary data.</text>
</comment>
<organism evidence="2 3">
    <name type="scientific">Electrophorus voltai</name>
    <dbReference type="NCBI Taxonomy" id="2609070"/>
    <lineage>
        <taxon>Eukaryota</taxon>
        <taxon>Metazoa</taxon>
        <taxon>Chordata</taxon>
        <taxon>Craniata</taxon>
        <taxon>Vertebrata</taxon>
        <taxon>Euteleostomi</taxon>
        <taxon>Actinopterygii</taxon>
        <taxon>Neopterygii</taxon>
        <taxon>Teleostei</taxon>
        <taxon>Ostariophysi</taxon>
        <taxon>Gymnotiformes</taxon>
        <taxon>Gymnotoidei</taxon>
        <taxon>Gymnotidae</taxon>
        <taxon>Electrophorus</taxon>
    </lineage>
</organism>
<dbReference type="GO" id="GO:0030318">
    <property type="term" value="P:melanocyte differentiation"/>
    <property type="evidence" value="ECO:0007669"/>
    <property type="project" value="TreeGrafter"/>
</dbReference>
<dbReference type="PANTHER" id="PTHR46282:SF2">
    <property type="entry name" value="LEUCINE-RICH MELANOCYTE DIFFERENTIATION-ASSOCIATED PROTEIN"/>
    <property type="match status" value="1"/>
</dbReference>
<evidence type="ECO:0008006" key="4">
    <source>
        <dbReference type="Google" id="ProtNLM"/>
    </source>
</evidence>
<protein>
    <recommendedName>
        <fullName evidence="4">Leucine rich melanocyte differentiation associated</fullName>
    </recommendedName>
</protein>
<evidence type="ECO:0000313" key="2">
    <source>
        <dbReference type="EMBL" id="KAK1791596.1"/>
    </source>
</evidence>
<dbReference type="InterPro" id="IPR032675">
    <property type="entry name" value="LRR_dom_sf"/>
</dbReference>
<evidence type="ECO:0000256" key="1">
    <source>
        <dbReference type="SAM" id="MobiDB-lite"/>
    </source>
</evidence>
<dbReference type="InterPro" id="IPR043313">
    <property type="entry name" value="LRMDA"/>
</dbReference>
<accession>A0AAD9DRN9</accession>
<proteinExistence type="predicted"/>
<feature type="region of interest" description="Disordered" evidence="1">
    <location>
        <begin position="411"/>
        <end position="446"/>
    </location>
</feature>